<dbReference type="GO" id="GO:0015562">
    <property type="term" value="F:efflux transmembrane transporter activity"/>
    <property type="evidence" value="ECO:0007669"/>
    <property type="project" value="InterPro"/>
</dbReference>
<sequence length="441" mass="48763">MNRRGIALFLAVAMTLSLCVVSVLAAGQTEEMPVASETQGIVETADPDTDPVPESPEGSAEVAEPAASGEAQPDPTGTLSFDNLERRLREGNCNLLALDETIASIEALDYDAMYEDLRDALNEIADAQWRLIQFGMSDSYTAGTLKQSYQSLRETFDSLKDGELQQDNADIVLQLRNAQDQIVKAAESLYVALLEMDINRGTLDRSLTALDRSIQEMELRYELGQISALTLDQVKAGRPSLLSSQATLDMNITNYNMQLELMIGADLTGKMVLQPLPEVPQARLDAMDLEADLTAAREASYDLYAAQKTLEDAEEDYKDTAKDYHYDTSKYQLVSAQHTLQAAQHTYNATIQNFEMNFRTLYMQVKDYQQILSASRAALSSQEATYASLQLKYEQGNLSQNALLDAADQVSAAQESVEKAELDLFSAYNSYCWAVEHGILN</sequence>
<evidence type="ECO:0000313" key="8">
    <source>
        <dbReference type="EMBL" id="ALP95529.1"/>
    </source>
</evidence>
<dbReference type="GO" id="GO:0015288">
    <property type="term" value="F:porin activity"/>
    <property type="evidence" value="ECO:0007669"/>
    <property type="project" value="TreeGrafter"/>
</dbReference>
<keyword evidence="9" id="KW-1185">Reference proteome</keyword>
<keyword evidence="2" id="KW-1134">Transmembrane beta strand</keyword>
<feature type="signal peptide" evidence="7">
    <location>
        <begin position="1"/>
        <end position="25"/>
    </location>
</feature>
<keyword evidence="4" id="KW-0472">Membrane</keyword>
<dbReference type="GO" id="GO:1990281">
    <property type="term" value="C:efflux pump complex"/>
    <property type="evidence" value="ECO:0007669"/>
    <property type="project" value="TreeGrafter"/>
</dbReference>
<feature type="region of interest" description="Disordered" evidence="6">
    <location>
        <begin position="32"/>
        <end position="80"/>
    </location>
</feature>
<dbReference type="Proteomes" id="UP000064844">
    <property type="component" value="Chromosome"/>
</dbReference>
<keyword evidence="3" id="KW-0812">Transmembrane</keyword>
<name>A0A0S2W872_9FIRM</name>
<dbReference type="SUPFAM" id="SSF56954">
    <property type="entry name" value="Outer membrane efflux proteins (OEP)"/>
    <property type="match status" value="1"/>
</dbReference>
<dbReference type="GO" id="GO:0009279">
    <property type="term" value="C:cell outer membrane"/>
    <property type="evidence" value="ECO:0007669"/>
    <property type="project" value="UniProtKB-SubCell"/>
</dbReference>
<dbReference type="EMBL" id="CP011307">
    <property type="protein sequence ID" value="ALP95529.1"/>
    <property type="molecule type" value="Genomic_DNA"/>
</dbReference>
<evidence type="ECO:0000256" key="6">
    <source>
        <dbReference type="SAM" id="MobiDB-lite"/>
    </source>
</evidence>
<evidence type="ECO:0000256" key="4">
    <source>
        <dbReference type="ARBA" id="ARBA00023136"/>
    </source>
</evidence>
<dbReference type="AlphaFoldDB" id="A0A0S2W872"/>
<dbReference type="eggNOG" id="COG1538">
    <property type="taxonomic scope" value="Bacteria"/>
</dbReference>
<evidence type="ECO:0000256" key="5">
    <source>
        <dbReference type="ARBA" id="ARBA00023237"/>
    </source>
</evidence>
<dbReference type="InterPro" id="IPR051906">
    <property type="entry name" value="TolC-like"/>
</dbReference>
<reference evidence="8 9" key="1">
    <citation type="journal article" date="2015" name="Nat. Commun.">
        <title>Production of butyrate from lysine and the Amadori product fructoselysine by a human gut commensal.</title>
        <authorList>
            <person name="Bui T.P."/>
            <person name="Ritari J."/>
            <person name="Boeren S."/>
            <person name="de Waard P."/>
            <person name="Plugge C.M."/>
            <person name="de Vos W.M."/>
        </authorList>
    </citation>
    <scope>NUCLEOTIDE SEQUENCE [LARGE SCALE GENOMIC DNA]</scope>
    <source>
        <strain evidence="8 9">AF211</strain>
    </source>
</reference>
<dbReference type="PANTHER" id="PTHR30026">
    <property type="entry name" value="OUTER MEMBRANE PROTEIN TOLC"/>
    <property type="match status" value="1"/>
</dbReference>
<dbReference type="KEGG" id="ibu:IB211_03138"/>
<keyword evidence="5" id="KW-0998">Cell outer membrane</keyword>
<keyword evidence="7" id="KW-0732">Signal</keyword>
<evidence type="ECO:0000256" key="7">
    <source>
        <dbReference type="SAM" id="SignalP"/>
    </source>
</evidence>
<evidence type="ECO:0000256" key="3">
    <source>
        <dbReference type="ARBA" id="ARBA00022692"/>
    </source>
</evidence>
<dbReference type="Gene3D" id="1.20.1600.10">
    <property type="entry name" value="Outer membrane efflux proteins (OEP)"/>
    <property type="match status" value="1"/>
</dbReference>
<evidence type="ECO:0000256" key="2">
    <source>
        <dbReference type="ARBA" id="ARBA00022452"/>
    </source>
</evidence>
<evidence type="ECO:0008006" key="10">
    <source>
        <dbReference type="Google" id="ProtNLM"/>
    </source>
</evidence>
<accession>A0A0S2W872</accession>
<evidence type="ECO:0000313" key="9">
    <source>
        <dbReference type="Proteomes" id="UP000064844"/>
    </source>
</evidence>
<organism evidence="8 9">
    <name type="scientific">Intestinimonas butyriciproducens</name>
    <dbReference type="NCBI Taxonomy" id="1297617"/>
    <lineage>
        <taxon>Bacteria</taxon>
        <taxon>Bacillati</taxon>
        <taxon>Bacillota</taxon>
        <taxon>Clostridia</taxon>
        <taxon>Eubacteriales</taxon>
        <taxon>Intestinimonas</taxon>
    </lineage>
</organism>
<dbReference type="STRING" id="1297617.IB211_03138"/>
<evidence type="ECO:0000256" key="1">
    <source>
        <dbReference type="ARBA" id="ARBA00004442"/>
    </source>
</evidence>
<gene>
    <name evidence="8" type="ORF">IB211_03138</name>
</gene>
<reference evidence="9" key="2">
    <citation type="submission" date="2015-04" db="EMBL/GenBank/DDBJ databases">
        <title>A butyrogenic pathway from the amino acid lysine in a human gut commensal.</title>
        <authorList>
            <person name="de Vos W.M."/>
            <person name="Bui N.T.P."/>
            <person name="Plugge C.M."/>
            <person name="Ritari J."/>
        </authorList>
    </citation>
    <scope>NUCLEOTIDE SEQUENCE [LARGE SCALE GENOMIC DNA]</scope>
    <source>
        <strain evidence="9">AF211</strain>
    </source>
</reference>
<dbReference type="RefSeq" id="WP_058118549.1">
    <property type="nucleotide sequence ID" value="NZ_CP011307.1"/>
</dbReference>
<feature type="chain" id="PRO_5006606411" description="Outer membrane efflux protein" evidence="7">
    <location>
        <begin position="26"/>
        <end position="441"/>
    </location>
</feature>
<comment type="subcellular location">
    <subcellularLocation>
        <location evidence="1">Cell outer membrane</location>
    </subcellularLocation>
</comment>
<protein>
    <recommendedName>
        <fullName evidence="10">Outer membrane efflux protein</fullName>
    </recommendedName>
</protein>
<proteinExistence type="predicted"/>
<dbReference type="PANTHER" id="PTHR30026:SF20">
    <property type="entry name" value="OUTER MEMBRANE PROTEIN TOLC"/>
    <property type="match status" value="1"/>
</dbReference>